<organism evidence="1 2">
    <name type="scientific">Phytophthora megakarya</name>
    <dbReference type="NCBI Taxonomy" id="4795"/>
    <lineage>
        <taxon>Eukaryota</taxon>
        <taxon>Sar</taxon>
        <taxon>Stramenopiles</taxon>
        <taxon>Oomycota</taxon>
        <taxon>Peronosporomycetes</taxon>
        <taxon>Peronosporales</taxon>
        <taxon>Peronosporaceae</taxon>
        <taxon>Phytophthora</taxon>
    </lineage>
</organism>
<dbReference type="EMBL" id="NBNE01001873">
    <property type="protein sequence ID" value="OWZ12353.1"/>
    <property type="molecule type" value="Genomic_DNA"/>
</dbReference>
<protein>
    <recommendedName>
        <fullName evidence="3">Retrotransposon gag domain-containing protein</fullName>
    </recommendedName>
</protein>
<dbReference type="OrthoDB" id="116720at2759"/>
<evidence type="ECO:0000313" key="2">
    <source>
        <dbReference type="Proteomes" id="UP000198211"/>
    </source>
</evidence>
<sequence>MILAFVIGGNNSRINWKTRRYWLAKSVKKSALSIFLTGSARRWLRTYRVDHPNASFEETGEALVCKFRPNLTDQEITARIYTEGKRAIETYQEYADRLLQMADGLTGGFTNAANVQHALGMFLRLTEEGHRPSPRAW</sequence>
<evidence type="ECO:0000313" key="1">
    <source>
        <dbReference type="EMBL" id="OWZ12353.1"/>
    </source>
</evidence>
<keyword evidence="2" id="KW-1185">Reference proteome</keyword>
<dbReference type="AlphaFoldDB" id="A0A225W3M4"/>
<gene>
    <name evidence="1" type="ORF">PHMEG_00014510</name>
</gene>
<name>A0A225W3M4_9STRA</name>
<comment type="caution">
    <text evidence="1">The sequence shown here is derived from an EMBL/GenBank/DDBJ whole genome shotgun (WGS) entry which is preliminary data.</text>
</comment>
<proteinExistence type="predicted"/>
<dbReference type="Proteomes" id="UP000198211">
    <property type="component" value="Unassembled WGS sequence"/>
</dbReference>
<evidence type="ECO:0008006" key="3">
    <source>
        <dbReference type="Google" id="ProtNLM"/>
    </source>
</evidence>
<reference evidence="2" key="1">
    <citation type="submission" date="2017-03" db="EMBL/GenBank/DDBJ databases">
        <title>Phytopthora megakarya and P. palmivora, two closely related causual agents of cacao black pod achieved similar genome size and gene model numbers by different mechanisms.</title>
        <authorList>
            <person name="Ali S."/>
            <person name="Shao J."/>
            <person name="Larry D.J."/>
            <person name="Kronmiller B."/>
            <person name="Shen D."/>
            <person name="Strem M.D."/>
            <person name="Melnick R.L."/>
            <person name="Guiltinan M.J."/>
            <person name="Tyler B.M."/>
            <person name="Meinhardt L.W."/>
            <person name="Bailey B.A."/>
        </authorList>
    </citation>
    <scope>NUCLEOTIDE SEQUENCE [LARGE SCALE GENOMIC DNA]</scope>
    <source>
        <strain evidence="2">zdho120</strain>
    </source>
</reference>
<accession>A0A225W3M4</accession>